<feature type="compositionally biased region" description="Low complexity" evidence="1">
    <location>
        <begin position="94"/>
        <end position="108"/>
    </location>
</feature>
<dbReference type="CDD" id="cd14744">
    <property type="entry name" value="PAAR_CT_2"/>
    <property type="match status" value="1"/>
</dbReference>
<keyword evidence="3" id="KW-1185">Reference proteome</keyword>
<dbReference type="Pfam" id="PF05488">
    <property type="entry name" value="PAAR_motif"/>
    <property type="match status" value="1"/>
</dbReference>
<accession>A0ABW9VZT2</accession>
<evidence type="ECO:0000313" key="2">
    <source>
        <dbReference type="EMBL" id="MYN27206.1"/>
    </source>
</evidence>
<reference evidence="2 3" key="1">
    <citation type="submission" date="2019-12" db="EMBL/GenBank/DDBJ databases">
        <title>Novel species isolated from a subtropical stream in China.</title>
        <authorList>
            <person name="Lu H."/>
        </authorList>
    </citation>
    <scope>NUCLEOTIDE SEQUENCE [LARGE SCALE GENOMIC DNA]</scope>
    <source>
        <strain evidence="2 3">CY42W</strain>
    </source>
</reference>
<dbReference type="EMBL" id="WWCT01000008">
    <property type="protein sequence ID" value="MYN27206.1"/>
    <property type="molecule type" value="Genomic_DNA"/>
</dbReference>
<gene>
    <name evidence="2" type="ORF">GTP69_12365</name>
</gene>
<protein>
    <submittedName>
        <fullName evidence="2">PAAR domain-containing protein</fullName>
    </submittedName>
</protein>
<evidence type="ECO:0000313" key="3">
    <source>
        <dbReference type="Proteomes" id="UP000642144"/>
    </source>
</evidence>
<dbReference type="Gene3D" id="2.60.200.60">
    <property type="match status" value="1"/>
</dbReference>
<comment type="caution">
    <text evidence="2">The sequence shown here is derived from an EMBL/GenBank/DDBJ whole genome shotgun (WGS) entry which is preliminary data.</text>
</comment>
<evidence type="ECO:0000256" key="1">
    <source>
        <dbReference type="SAM" id="MobiDB-lite"/>
    </source>
</evidence>
<dbReference type="Proteomes" id="UP000642144">
    <property type="component" value="Unassembled WGS sequence"/>
</dbReference>
<proteinExistence type="predicted"/>
<name>A0ABW9VZT2_9BURK</name>
<sequence length="184" mass="19437">MMRAVICKGDPTSHGGKVLEGNELVTTNGRAVAQLGHKTFCPQCKGTFPIIEGLDFHTYAGIGTAVEGMKTACGAKLIATQQQMVIDDGGSSGGTTDSAPAPANSAAPTKQQAPYSGAFRAVDDTTGQPVAGLPYRIELPDGRTVRGVTDEDGHTQHVSSDNPDTVKLYWETEASDERCYQQYT</sequence>
<dbReference type="InterPro" id="IPR008727">
    <property type="entry name" value="PAAR_motif"/>
</dbReference>
<feature type="region of interest" description="Disordered" evidence="1">
    <location>
        <begin position="88"/>
        <end position="114"/>
    </location>
</feature>
<dbReference type="RefSeq" id="WP_161055182.1">
    <property type="nucleotide sequence ID" value="NZ_WWCT01000008.1"/>
</dbReference>
<organism evidence="2 3">
    <name type="scientific">Duganella levis</name>
    <dbReference type="NCBI Taxonomy" id="2692169"/>
    <lineage>
        <taxon>Bacteria</taxon>
        <taxon>Pseudomonadati</taxon>
        <taxon>Pseudomonadota</taxon>
        <taxon>Betaproteobacteria</taxon>
        <taxon>Burkholderiales</taxon>
        <taxon>Oxalobacteraceae</taxon>
        <taxon>Telluria group</taxon>
        <taxon>Duganella</taxon>
    </lineage>
</organism>